<evidence type="ECO:0000256" key="2">
    <source>
        <dbReference type="ARBA" id="ARBA00022679"/>
    </source>
</evidence>
<dbReference type="EMBL" id="QJJG01000007">
    <property type="protein sequence ID" value="PXW45437.1"/>
    <property type="molecule type" value="Genomic_DNA"/>
</dbReference>
<name>A0A318FQ33_KLEOX</name>
<dbReference type="InterPro" id="IPR010737">
    <property type="entry name" value="4-carb_acid_sugar_kinase_N"/>
</dbReference>
<dbReference type="Pfam" id="PF17042">
    <property type="entry name" value="NBD_C"/>
    <property type="match status" value="1"/>
</dbReference>
<evidence type="ECO:0000259" key="8">
    <source>
        <dbReference type="Pfam" id="PF17042"/>
    </source>
</evidence>
<dbReference type="Gene3D" id="3.40.980.20">
    <property type="entry name" value="Four-carbon acid sugar kinase, nucleotide binding domain"/>
    <property type="match status" value="1"/>
</dbReference>
<sequence>MGCGDNKVLVLADDFTGANDAGVSLAETGMRAEVAFSGSYQGEAQALILNSDSRAQSAAEAARRVTHLLQAVLPRFQPRWTVKKIDSTLRGNLGAELDAAMTALNCPIAVLAPAFPAVGRVTRQGKCYVHGLPVDETEFATDPKTPVSSADIATVVAQQSNARCSRVTVDTLGAALAQTVNAASVLIVDAEENAQLDAIIAAVAESTQRVLLVGSAGLCDALARSLATAPHGPLLAVVGSMSEIAQQQVACLEKHPRITRVEIDVAMAFGGDATADARRIAAVLSESNHCVVTTRPDSEARKGVEALCQRHGVDRTALGERICAYLARVSELAIAQSQPGALYLSGGDVAIAVAQALGASGFHITGRVAQCVPYGNFLGSSWQRPVMTKAGGFGTQTTLLEVVNFIEEKMSD</sequence>
<evidence type="ECO:0000256" key="6">
    <source>
        <dbReference type="ARBA" id="ARBA00023277"/>
    </source>
</evidence>
<dbReference type="InterPro" id="IPR031475">
    <property type="entry name" value="NBD_C"/>
</dbReference>
<dbReference type="SUPFAM" id="SSF142764">
    <property type="entry name" value="YgbK-like"/>
    <property type="match status" value="1"/>
</dbReference>
<keyword evidence="2" id="KW-0808">Transferase</keyword>
<dbReference type="Gene3D" id="3.40.50.10840">
    <property type="entry name" value="Putative sugar-binding, N-terminal domain"/>
    <property type="match status" value="1"/>
</dbReference>
<keyword evidence="4" id="KW-0418">Kinase</keyword>
<dbReference type="InterPro" id="IPR042213">
    <property type="entry name" value="NBD_C_sf"/>
</dbReference>
<keyword evidence="6" id="KW-0119">Carbohydrate metabolism</keyword>
<evidence type="ECO:0000313" key="10">
    <source>
        <dbReference type="Proteomes" id="UP000247485"/>
    </source>
</evidence>
<feature type="domain" description="Four-carbon acid sugar kinase nucleotide binding" evidence="8">
    <location>
        <begin position="235"/>
        <end position="399"/>
    </location>
</feature>
<evidence type="ECO:0000256" key="4">
    <source>
        <dbReference type="ARBA" id="ARBA00022777"/>
    </source>
</evidence>
<feature type="domain" description="Four-carbon acid sugar kinase N-terminal" evidence="7">
    <location>
        <begin position="9"/>
        <end position="222"/>
    </location>
</feature>
<dbReference type="GO" id="GO:0005524">
    <property type="term" value="F:ATP binding"/>
    <property type="evidence" value="ECO:0007669"/>
    <property type="project" value="UniProtKB-KW"/>
</dbReference>
<dbReference type="GO" id="GO:0016301">
    <property type="term" value="F:kinase activity"/>
    <property type="evidence" value="ECO:0007669"/>
    <property type="project" value="UniProtKB-KW"/>
</dbReference>
<evidence type="ECO:0000259" key="7">
    <source>
        <dbReference type="Pfam" id="PF07005"/>
    </source>
</evidence>
<protein>
    <submittedName>
        <fullName evidence="9">Uncharacterized protein YgbK (DUF1537 family)</fullName>
    </submittedName>
</protein>
<dbReference type="AlphaFoldDB" id="A0A318FQ33"/>
<evidence type="ECO:0000313" key="9">
    <source>
        <dbReference type="EMBL" id="PXW45437.1"/>
    </source>
</evidence>
<dbReference type="RefSeq" id="WP_110274138.1">
    <property type="nucleotide sequence ID" value="NZ_QJJG01000007.1"/>
</dbReference>
<dbReference type="InterPro" id="IPR037051">
    <property type="entry name" value="4-carb_acid_sugar_kinase_N_sf"/>
</dbReference>
<gene>
    <name evidence="9" type="ORF">DET57_107230</name>
</gene>
<accession>A0A318FQ33</accession>
<comment type="caution">
    <text evidence="9">The sequence shown here is derived from an EMBL/GenBank/DDBJ whole genome shotgun (WGS) entry which is preliminary data.</text>
</comment>
<keyword evidence="3" id="KW-0547">Nucleotide-binding</keyword>
<evidence type="ECO:0000256" key="1">
    <source>
        <dbReference type="ARBA" id="ARBA00005715"/>
    </source>
</evidence>
<dbReference type="NCBIfam" id="NF047819">
    <property type="entry name" value="ThrnKinDtnkGamma"/>
    <property type="match status" value="1"/>
</dbReference>
<dbReference type="Proteomes" id="UP000247485">
    <property type="component" value="Unassembled WGS sequence"/>
</dbReference>
<keyword evidence="5" id="KW-0067">ATP-binding</keyword>
<proteinExistence type="inferred from homology"/>
<reference evidence="9 10" key="1">
    <citation type="submission" date="2018-05" db="EMBL/GenBank/DDBJ databases">
        <title>Freshwater and sediment microbial communities from various areas in North America, analyzing microbe dynamics in response to fracking.</title>
        <authorList>
            <person name="Lamendella R."/>
        </authorList>
    </citation>
    <scope>NUCLEOTIDE SEQUENCE [LARGE SCALE GENOMIC DNA]</scope>
    <source>
        <strain evidence="9 10">67</strain>
    </source>
</reference>
<evidence type="ECO:0000256" key="3">
    <source>
        <dbReference type="ARBA" id="ARBA00022741"/>
    </source>
</evidence>
<evidence type="ECO:0000256" key="5">
    <source>
        <dbReference type="ARBA" id="ARBA00022840"/>
    </source>
</evidence>
<dbReference type="Pfam" id="PF07005">
    <property type="entry name" value="SBD_N"/>
    <property type="match status" value="1"/>
</dbReference>
<organism evidence="9 10">
    <name type="scientific">Klebsiella oxytoca</name>
    <dbReference type="NCBI Taxonomy" id="571"/>
    <lineage>
        <taxon>Bacteria</taxon>
        <taxon>Pseudomonadati</taxon>
        <taxon>Pseudomonadota</taxon>
        <taxon>Gammaproteobacteria</taxon>
        <taxon>Enterobacterales</taxon>
        <taxon>Enterobacteriaceae</taxon>
        <taxon>Klebsiella/Raoultella group</taxon>
        <taxon>Klebsiella</taxon>
    </lineage>
</organism>
<comment type="similarity">
    <text evidence="1">Belongs to the four-carbon acid sugar kinase family.</text>
</comment>